<dbReference type="EMBL" id="JBHRTD010000006">
    <property type="protein sequence ID" value="MFC3138000.1"/>
    <property type="molecule type" value="Genomic_DNA"/>
</dbReference>
<gene>
    <name evidence="1" type="ORF">ACFOE0_07310</name>
</gene>
<dbReference type="Proteomes" id="UP001595621">
    <property type="component" value="Unassembled WGS sequence"/>
</dbReference>
<organism evidence="1 2">
    <name type="scientific">Shewanella submarina</name>
    <dbReference type="NCBI Taxonomy" id="2016376"/>
    <lineage>
        <taxon>Bacteria</taxon>
        <taxon>Pseudomonadati</taxon>
        <taxon>Pseudomonadota</taxon>
        <taxon>Gammaproteobacteria</taxon>
        <taxon>Alteromonadales</taxon>
        <taxon>Shewanellaceae</taxon>
        <taxon>Shewanella</taxon>
    </lineage>
</organism>
<keyword evidence="2" id="KW-1185">Reference proteome</keyword>
<evidence type="ECO:0000313" key="1">
    <source>
        <dbReference type="EMBL" id="MFC3138000.1"/>
    </source>
</evidence>
<evidence type="ECO:0000313" key="2">
    <source>
        <dbReference type="Proteomes" id="UP001595621"/>
    </source>
</evidence>
<sequence length="140" mass="16040">MEIYPFIGLGEIRFGDTRCQTKSRFGLPDEVSNREGGDGGASEIWRYKNLGLELYFDPDSEFKLWSILTSSENVSFEGVNPIGLTDSELKKAFPNLKLSIHDGKFKEYSYPNAEIVFFLKNDVVKRIDIDPVIEEFPNKY</sequence>
<proteinExistence type="predicted"/>
<accession>A0ABV7G9I3</accession>
<dbReference type="RefSeq" id="WP_248934819.1">
    <property type="nucleotide sequence ID" value="NZ_JAKILF010000002.1"/>
</dbReference>
<comment type="caution">
    <text evidence="1">The sequence shown here is derived from an EMBL/GenBank/DDBJ whole genome shotgun (WGS) entry which is preliminary data.</text>
</comment>
<name>A0ABV7G9I3_9GAMM</name>
<reference evidence="2" key="1">
    <citation type="journal article" date="2019" name="Int. J. Syst. Evol. Microbiol.">
        <title>The Global Catalogue of Microorganisms (GCM) 10K type strain sequencing project: providing services to taxonomists for standard genome sequencing and annotation.</title>
        <authorList>
            <consortium name="The Broad Institute Genomics Platform"/>
            <consortium name="The Broad Institute Genome Sequencing Center for Infectious Disease"/>
            <person name="Wu L."/>
            <person name="Ma J."/>
        </authorList>
    </citation>
    <scope>NUCLEOTIDE SEQUENCE [LARGE SCALE GENOMIC DNA]</scope>
    <source>
        <strain evidence="2">KCTC 52277</strain>
    </source>
</reference>
<protein>
    <submittedName>
        <fullName evidence="1">Uncharacterized protein</fullName>
    </submittedName>
</protein>